<dbReference type="GO" id="GO:0018169">
    <property type="term" value="F:ribosomal S6-glutamic acid ligase activity"/>
    <property type="evidence" value="ECO:0007669"/>
    <property type="project" value="TreeGrafter"/>
</dbReference>
<gene>
    <name evidence="1" type="ORF">H4K34_07415</name>
</gene>
<accession>A0A7H0VIW2</accession>
<dbReference type="Proteomes" id="UP000516305">
    <property type="component" value="Chromosome"/>
</dbReference>
<dbReference type="EMBL" id="CP060139">
    <property type="protein sequence ID" value="QNR25660.1"/>
    <property type="molecule type" value="Genomic_DNA"/>
</dbReference>
<dbReference type="KEGG" id="chyd:H4K34_07415"/>
<proteinExistence type="predicted"/>
<dbReference type="Gene3D" id="3.30.470.20">
    <property type="entry name" value="ATP-grasp fold, B domain"/>
    <property type="match status" value="1"/>
</dbReference>
<dbReference type="RefSeq" id="WP_210760186.1">
    <property type="nucleotide sequence ID" value="NZ_CP060139.1"/>
</dbReference>
<dbReference type="GO" id="GO:0005737">
    <property type="term" value="C:cytoplasm"/>
    <property type="evidence" value="ECO:0007669"/>
    <property type="project" value="TreeGrafter"/>
</dbReference>
<reference evidence="1 2" key="1">
    <citation type="submission" date="2020-08" db="EMBL/GenBank/DDBJ databases">
        <title>Croceimicrobium hydrocarbonivorans gen. nov., sp. nov., a novel marine bacterium isolated from a bacterial consortium that degrades polyethylene terephthalate.</title>
        <authorList>
            <person name="Liu R."/>
        </authorList>
    </citation>
    <scope>NUCLEOTIDE SEQUENCE [LARGE SCALE GENOMIC DNA]</scope>
    <source>
        <strain evidence="1 2">A20-9</strain>
    </source>
</reference>
<dbReference type="PANTHER" id="PTHR21621:SF0">
    <property type="entry name" value="BETA-CITRYLGLUTAMATE SYNTHASE B-RELATED"/>
    <property type="match status" value="1"/>
</dbReference>
<dbReference type="AlphaFoldDB" id="A0A7H0VIW2"/>
<dbReference type="GO" id="GO:0009432">
    <property type="term" value="P:SOS response"/>
    <property type="evidence" value="ECO:0007669"/>
    <property type="project" value="TreeGrafter"/>
</dbReference>
<sequence>MVTIYSRRDEGSVDRVLDWLHFSDIPFKRVFPESIALTGEAVISRTYNIESQSRAGERKDTYWLRNWSKARFEPNPDLPGLEKNLEGDLMAIYDLEALRSQIPSLYRAVEKPRQLYYAVQHGLQIPESLISNNRKDVQAFIEKEGSVITKPLAFPYTYYDPEGKQKPRLSYTRAISLEEVEKLPEVFHFGLFQKMVEKQYEIRTFYLNGKCWSMAIFSQSSEQTKVDFRNYNLKNRNRSIPFQLPKEMENRIRSFMKACDLNWGSLDFAVDPNNNFIFFEVNPQGQFGMVSNPCNYHLEKELAEFIAANNLY</sequence>
<keyword evidence="2" id="KW-1185">Reference proteome</keyword>
<evidence type="ECO:0008006" key="3">
    <source>
        <dbReference type="Google" id="ProtNLM"/>
    </source>
</evidence>
<organism evidence="1 2">
    <name type="scientific">Croceimicrobium hydrocarbonivorans</name>
    <dbReference type="NCBI Taxonomy" id="2761580"/>
    <lineage>
        <taxon>Bacteria</taxon>
        <taxon>Pseudomonadati</taxon>
        <taxon>Bacteroidota</taxon>
        <taxon>Flavobacteriia</taxon>
        <taxon>Flavobacteriales</taxon>
        <taxon>Owenweeksiaceae</taxon>
        <taxon>Croceimicrobium</taxon>
    </lineage>
</organism>
<name>A0A7H0VIW2_9FLAO</name>
<dbReference type="SUPFAM" id="SSF56059">
    <property type="entry name" value="Glutathione synthetase ATP-binding domain-like"/>
    <property type="match status" value="1"/>
</dbReference>
<protein>
    <recommendedName>
        <fullName evidence="3">ATP-grasp domain-containing protein</fullName>
    </recommendedName>
</protein>
<evidence type="ECO:0000313" key="1">
    <source>
        <dbReference type="EMBL" id="QNR25660.1"/>
    </source>
</evidence>
<dbReference type="PANTHER" id="PTHR21621">
    <property type="entry name" value="RIBOSOMAL PROTEIN S6 MODIFICATION PROTEIN"/>
    <property type="match status" value="1"/>
</dbReference>
<evidence type="ECO:0000313" key="2">
    <source>
        <dbReference type="Proteomes" id="UP000516305"/>
    </source>
</evidence>